<keyword evidence="2" id="KW-1185">Reference proteome</keyword>
<sequence length="212" mass="23981">MNFISNFFSSNQFFLLIIVILVIGCKPKSNDIDNRIELSQLLDPSPNNNWGGDVILKIVDKKHTPNNETYTLKALYNKDTVGLALSIPNKATNKDGFSTGMKITSIGKVSNNFLHALTSIYKLKTDSANLFIREVDAEYVDLEKFVISTGNKPTDNDGFTKYKLFFDVNNDDEAEVFLNINENEKLVQLMEKDEEYRMPLIVALTNQTPISK</sequence>
<accession>A0A556MHR0</accession>
<evidence type="ECO:0000313" key="2">
    <source>
        <dbReference type="Proteomes" id="UP000318733"/>
    </source>
</evidence>
<dbReference type="EMBL" id="VLPK01000003">
    <property type="protein sequence ID" value="TSJ39450.1"/>
    <property type="molecule type" value="Genomic_DNA"/>
</dbReference>
<dbReference type="Proteomes" id="UP000318733">
    <property type="component" value="Unassembled WGS sequence"/>
</dbReference>
<proteinExistence type="predicted"/>
<dbReference type="OrthoDB" id="2989979at2"/>
<gene>
    <name evidence="1" type="ORF">FO440_17045</name>
</gene>
<organism evidence="1 2">
    <name type="scientific">Mucilaginibacter corticis</name>
    <dbReference type="NCBI Taxonomy" id="2597670"/>
    <lineage>
        <taxon>Bacteria</taxon>
        <taxon>Pseudomonadati</taxon>
        <taxon>Bacteroidota</taxon>
        <taxon>Sphingobacteriia</taxon>
        <taxon>Sphingobacteriales</taxon>
        <taxon>Sphingobacteriaceae</taxon>
        <taxon>Mucilaginibacter</taxon>
    </lineage>
</organism>
<reference evidence="1 2" key="1">
    <citation type="submission" date="2019-07" db="EMBL/GenBank/DDBJ databases">
        <authorList>
            <person name="Huq M.A."/>
        </authorList>
    </citation>
    <scope>NUCLEOTIDE SEQUENCE [LARGE SCALE GENOMIC DNA]</scope>
    <source>
        <strain evidence="1 2">MAH-19</strain>
    </source>
</reference>
<name>A0A556MHR0_9SPHI</name>
<protein>
    <submittedName>
        <fullName evidence="1">Uncharacterized protein</fullName>
    </submittedName>
</protein>
<evidence type="ECO:0000313" key="1">
    <source>
        <dbReference type="EMBL" id="TSJ39450.1"/>
    </source>
</evidence>
<dbReference type="RefSeq" id="WP_144249487.1">
    <property type="nucleotide sequence ID" value="NZ_VLPK01000003.1"/>
</dbReference>
<comment type="caution">
    <text evidence="1">The sequence shown here is derived from an EMBL/GenBank/DDBJ whole genome shotgun (WGS) entry which is preliminary data.</text>
</comment>
<dbReference type="AlphaFoldDB" id="A0A556MHR0"/>